<evidence type="ECO:0000256" key="4">
    <source>
        <dbReference type="ARBA" id="ARBA00022737"/>
    </source>
</evidence>
<dbReference type="SUPFAM" id="SSF50978">
    <property type="entry name" value="WD40 repeat-like"/>
    <property type="match status" value="1"/>
</dbReference>
<feature type="repeat" description="WD" evidence="9">
    <location>
        <begin position="74"/>
        <end position="115"/>
    </location>
</feature>
<dbReference type="Pfam" id="PF07569">
    <property type="entry name" value="Hira"/>
    <property type="match status" value="1"/>
</dbReference>
<dbReference type="Gene3D" id="2.130.10.10">
    <property type="entry name" value="YVTN repeat-like/Quinoprotein amine dehydrogenase"/>
    <property type="match status" value="3"/>
</dbReference>
<keyword evidence="15" id="KW-1185">Reference proteome</keyword>
<dbReference type="InterPro" id="IPR011494">
    <property type="entry name" value="HIRA-like_C"/>
</dbReference>
<accession>A0A8E0RZN3</accession>
<dbReference type="EMBL" id="LUCM01003968">
    <property type="protein sequence ID" value="KAA0195052.1"/>
    <property type="molecule type" value="Genomic_DNA"/>
</dbReference>
<dbReference type="GO" id="GO:0006351">
    <property type="term" value="P:DNA-templated transcription"/>
    <property type="evidence" value="ECO:0007669"/>
    <property type="project" value="InterPro"/>
</dbReference>
<evidence type="ECO:0000256" key="2">
    <source>
        <dbReference type="ARBA" id="ARBA00007306"/>
    </source>
</evidence>
<evidence type="ECO:0000313" key="15">
    <source>
        <dbReference type="Proteomes" id="UP000728185"/>
    </source>
</evidence>
<dbReference type="GO" id="GO:0031491">
    <property type="term" value="F:nucleosome binding"/>
    <property type="evidence" value="ECO:0007669"/>
    <property type="project" value="TreeGrafter"/>
</dbReference>
<evidence type="ECO:0000256" key="9">
    <source>
        <dbReference type="PROSITE-ProRule" id="PRU00221"/>
    </source>
</evidence>
<feature type="compositionally biased region" description="Polar residues" evidence="11">
    <location>
        <begin position="502"/>
        <end position="515"/>
    </location>
</feature>
<dbReference type="PROSITE" id="PS50082">
    <property type="entry name" value="WD_REPEATS_2"/>
    <property type="match status" value="3"/>
</dbReference>
<keyword evidence="5 10" id="KW-0156">Chromatin regulator</keyword>
<comment type="caution">
    <text evidence="14">The sequence shown here is derived from an EMBL/GenBank/DDBJ whole genome shotgun (WGS) entry which is preliminary data.</text>
</comment>
<evidence type="ECO:0000259" key="13">
    <source>
        <dbReference type="Pfam" id="PF24105"/>
    </source>
</evidence>
<dbReference type="InterPro" id="IPR001680">
    <property type="entry name" value="WD40_rpt"/>
</dbReference>
<evidence type="ECO:0000256" key="7">
    <source>
        <dbReference type="ARBA" id="ARBA00023163"/>
    </source>
</evidence>
<evidence type="ECO:0000256" key="3">
    <source>
        <dbReference type="ARBA" id="ARBA00022574"/>
    </source>
</evidence>
<dbReference type="GO" id="GO:0000417">
    <property type="term" value="C:HIR complex"/>
    <property type="evidence" value="ECO:0007669"/>
    <property type="project" value="TreeGrafter"/>
</dbReference>
<dbReference type="Proteomes" id="UP000728185">
    <property type="component" value="Unassembled WGS sequence"/>
</dbReference>
<dbReference type="GO" id="GO:0005634">
    <property type="term" value="C:nucleus"/>
    <property type="evidence" value="ECO:0007669"/>
    <property type="project" value="UniProtKB-SubCell"/>
</dbReference>
<keyword evidence="8 10" id="KW-0539">Nucleus</keyword>
<dbReference type="InterPro" id="IPR031120">
    <property type="entry name" value="HIR1-like"/>
</dbReference>
<feature type="domain" description="CAF1B/HIR1 beta-propeller" evidence="13">
    <location>
        <begin position="23"/>
        <end position="374"/>
    </location>
</feature>
<dbReference type="InterPro" id="IPR015943">
    <property type="entry name" value="WD40/YVTN_repeat-like_dom_sf"/>
</dbReference>
<dbReference type="AlphaFoldDB" id="A0A8E0RZN3"/>
<dbReference type="GO" id="GO:0006338">
    <property type="term" value="P:chromatin remodeling"/>
    <property type="evidence" value="ECO:0007669"/>
    <property type="project" value="InterPro"/>
</dbReference>
<feature type="domain" description="Protein HIRA-like C-terminal" evidence="12">
    <location>
        <begin position="928"/>
        <end position="1120"/>
    </location>
</feature>
<evidence type="ECO:0000256" key="6">
    <source>
        <dbReference type="ARBA" id="ARBA00023015"/>
    </source>
</evidence>
<dbReference type="PANTHER" id="PTHR13831:SF0">
    <property type="entry name" value="PROTEIN HIRA"/>
    <property type="match status" value="1"/>
</dbReference>
<keyword evidence="6 10" id="KW-0805">Transcription regulation</keyword>
<evidence type="ECO:0000256" key="11">
    <source>
        <dbReference type="SAM" id="MobiDB-lite"/>
    </source>
</evidence>
<evidence type="ECO:0000256" key="5">
    <source>
        <dbReference type="ARBA" id="ARBA00022853"/>
    </source>
</evidence>
<keyword evidence="10" id="KW-0678">Repressor</keyword>
<dbReference type="GO" id="GO:0000785">
    <property type="term" value="C:chromatin"/>
    <property type="evidence" value="ECO:0007669"/>
    <property type="project" value="TreeGrafter"/>
</dbReference>
<name>A0A8E0RZN3_9TREM</name>
<dbReference type="PROSITE" id="PS50294">
    <property type="entry name" value="WD_REPEATS_REGION"/>
    <property type="match status" value="3"/>
</dbReference>
<dbReference type="PANTHER" id="PTHR13831">
    <property type="entry name" value="MEMBER OF THE HIR1 FAMILY OF WD-REPEAT PROTEINS"/>
    <property type="match status" value="1"/>
</dbReference>
<dbReference type="OrthoDB" id="1741719at2759"/>
<feature type="compositionally biased region" description="Low complexity" evidence="11">
    <location>
        <begin position="521"/>
        <end position="535"/>
    </location>
</feature>
<dbReference type="CDD" id="cd00200">
    <property type="entry name" value="WD40"/>
    <property type="match status" value="1"/>
</dbReference>
<dbReference type="GO" id="GO:0006355">
    <property type="term" value="P:regulation of DNA-templated transcription"/>
    <property type="evidence" value="ECO:0007669"/>
    <property type="project" value="InterPro"/>
</dbReference>
<protein>
    <recommendedName>
        <fullName evidence="10">Protein HIRA</fullName>
    </recommendedName>
</protein>
<proteinExistence type="inferred from homology"/>
<dbReference type="Pfam" id="PF24105">
    <property type="entry name" value="Beta-prop_CAF1B_HIR1"/>
    <property type="match status" value="1"/>
</dbReference>
<reference evidence="14" key="1">
    <citation type="submission" date="2019-05" db="EMBL/GenBank/DDBJ databases">
        <title>Annotation for the trematode Fasciolopsis buski.</title>
        <authorList>
            <person name="Choi Y.-J."/>
        </authorList>
    </citation>
    <scope>NUCLEOTIDE SEQUENCE</scope>
    <source>
        <strain evidence="14">HT</strain>
        <tissue evidence="14">Whole worm</tissue>
    </source>
</reference>
<evidence type="ECO:0000256" key="8">
    <source>
        <dbReference type="ARBA" id="ARBA00023242"/>
    </source>
</evidence>
<feature type="region of interest" description="Disordered" evidence="11">
    <location>
        <begin position="599"/>
        <end position="681"/>
    </location>
</feature>
<feature type="repeat" description="WD" evidence="9">
    <location>
        <begin position="187"/>
        <end position="218"/>
    </location>
</feature>
<organism evidence="14 15">
    <name type="scientific">Fasciolopsis buskii</name>
    <dbReference type="NCBI Taxonomy" id="27845"/>
    <lineage>
        <taxon>Eukaryota</taxon>
        <taxon>Metazoa</taxon>
        <taxon>Spiralia</taxon>
        <taxon>Lophotrochozoa</taxon>
        <taxon>Platyhelminthes</taxon>
        <taxon>Trematoda</taxon>
        <taxon>Digenea</taxon>
        <taxon>Plagiorchiida</taxon>
        <taxon>Echinostomata</taxon>
        <taxon>Echinostomatoidea</taxon>
        <taxon>Fasciolidae</taxon>
        <taxon>Fasciolopsis</taxon>
    </lineage>
</organism>
<evidence type="ECO:0000259" key="12">
    <source>
        <dbReference type="Pfam" id="PF07569"/>
    </source>
</evidence>
<dbReference type="InterPro" id="IPR055410">
    <property type="entry name" value="Beta-prop_CAF1B_HIR1"/>
</dbReference>
<feature type="compositionally biased region" description="Basic and acidic residues" evidence="11">
    <location>
        <begin position="610"/>
        <end position="625"/>
    </location>
</feature>
<comment type="function">
    <text evidence="10">Required for replication-independent chromatin assembly and for the periodic repression of histone gene transcription during the cell cycle.</text>
</comment>
<keyword evidence="7 10" id="KW-0804">Transcription</keyword>
<comment type="similarity">
    <text evidence="2 10">Belongs to the WD repeat HIR1 family.</text>
</comment>
<evidence type="ECO:0000313" key="14">
    <source>
        <dbReference type="EMBL" id="KAA0195052.1"/>
    </source>
</evidence>
<keyword evidence="4 10" id="KW-0677">Repeat</keyword>
<evidence type="ECO:0000256" key="1">
    <source>
        <dbReference type="ARBA" id="ARBA00004123"/>
    </source>
</evidence>
<evidence type="ECO:0000256" key="10">
    <source>
        <dbReference type="RuleBase" id="RU364014"/>
    </source>
</evidence>
<comment type="subcellular location">
    <subcellularLocation>
        <location evidence="1 10">Nucleus</location>
    </subcellularLocation>
</comment>
<feature type="compositionally biased region" description="Polar residues" evidence="11">
    <location>
        <begin position="599"/>
        <end position="609"/>
    </location>
</feature>
<sequence>MRLLKPVWVTHGSLSKDQNIDRPIYSLDIHPDGSRLATGGVIDTCGVVILWNMVPIRSPSLEMDASTPRKLFQMDSHQACVNCVRWSPSGRWLASAGMDKVIMIWTKTSATSRQTTVFGSKEQTKFTEHWRCSSVLRGHTGDIIDLAWSQDGRNLASASVDNNVNVWCRLSTASGAAPGQFSLLTTLRGHRGFVKGVAWDPIGRYLATQGDDVAVNVWRTSDWQIEANIKKPFAKATGQSQVMRISWSLDGSTIAAPHAINNGFPTAKLIDRTNWMPSLDLVGHRKHVTCARYNPNVFRKMSNGESHSLVCLALGSKDRSVSVWTTAARRALVVIQDLFTNSVCDLTWSADGQELMACSLDGTVSYMGFKNSELGTPWATSELVRLHHKAYGQSLLEKFDPESAEAVGLPKGVCAAGAGRKPTGNLNQSDIILETPEALALQQTQAVICKRLKENGDTTSTSSVRPPPAGPSKQIETRGKDGRRRIIPKFLGHLDAPDEDSNPQFSSASQSNQQGIPPENQLSQSQRSASRSPSQTHSPNITMRAPTTPRTTEGTPTRSLLSQALSSPSGTTTSPKTSNIANRTPVQEALRMECNFSKAQETLKSSSPRSPEKNEKPTSKKDTESPKPPSCVTIAVDTVSQPQVIGTPSEPGASRKRTVPDVDVDTVSDQSGEDAKRKIGRQKKKRRVRLFLEPDEESTTVIDKKAISTHSKGSIPGDGTNNASVLKSKTTAALESETAVPAVTSESRANGSASTHLRAPFIITTPDQLATETKIKFVCSHPVDGPILMELSTASNATAGSRSASSAPENVGINRISASRGDRPLWEIVSEKRLTAYSYTDNLVSVGDLDGRIRLLYSTGGCLCPPIILDSPIHLLALSSLDTSSDLPGPETGKATNNQISLSRLHTVVSGGTSASGSQGSQRNNNNSNHYRLVALCQSGRVVIWHLNVPAVGFSSTSILYSPSVFPQFIVECSVSDLFSASQSPYSSMSFGPNGQPVVHKRDGSSYLFHVEGRSWLEMFDGSNPTRCAVALTTARSCPPGPLASCQLLAKTIGAAPDNLRTGDNSTHNRLVMQNFLASQTNNAKIFGSSAEYRYWLTRWFRHLVEDNEEEQLRSICQDLIGPVFRGSRTSWQPVFKGIVKHELVRELLTLFALNMRLQRLYVELKEMLEQCSSDTSLLT</sequence>
<gene>
    <name evidence="14" type="ORF">FBUS_00371</name>
</gene>
<feature type="repeat" description="WD" evidence="9">
    <location>
        <begin position="136"/>
        <end position="167"/>
    </location>
</feature>
<feature type="compositionally biased region" description="Low complexity" evidence="11">
    <location>
        <begin position="566"/>
        <end position="578"/>
    </location>
</feature>
<feature type="region of interest" description="Disordered" evidence="11">
    <location>
        <begin position="454"/>
        <end position="581"/>
    </location>
</feature>
<dbReference type="SMART" id="SM00320">
    <property type="entry name" value="WD40"/>
    <property type="match status" value="6"/>
</dbReference>
<keyword evidence="3 9" id="KW-0853">WD repeat</keyword>
<feature type="compositionally biased region" description="Low complexity" evidence="11">
    <location>
        <begin position="544"/>
        <end position="558"/>
    </location>
</feature>
<dbReference type="InterPro" id="IPR036322">
    <property type="entry name" value="WD40_repeat_dom_sf"/>
</dbReference>